<accession>A0AAV2H3U2</accession>
<evidence type="ECO:0000256" key="2">
    <source>
        <dbReference type="SAM" id="SignalP"/>
    </source>
</evidence>
<feature type="chain" id="PRO_5043976816" evidence="2">
    <location>
        <begin position="26"/>
        <end position="213"/>
    </location>
</feature>
<organism evidence="3 4">
    <name type="scientific">Lymnaea stagnalis</name>
    <name type="common">Great pond snail</name>
    <name type="synonym">Helix stagnalis</name>
    <dbReference type="NCBI Taxonomy" id="6523"/>
    <lineage>
        <taxon>Eukaryota</taxon>
        <taxon>Metazoa</taxon>
        <taxon>Spiralia</taxon>
        <taxon>Lophotrochozoa</taxon>
        <taxon>Mollusca</taxon>
        <taxon>Gastropoda</taxon>
        <taxon>Heterobranchia</taxon>
        <taxon>Euthyneura</taxon>
        <taxon>Panpulmonata</taxon>
        <taxon>Hygrophila</taxon>
        <taxon>Lymnaeoidea</taxon>
        <taxon>Lymnaeidae</taxon>
        <taxon>Lymnaea</taxon>
    </lineage>
</organism>
<reference evidence="3 4" key="1">
    <citation type="submission" date="2024-04" db="EMBL/GenBank/DDBJ databases">
        <authorList>
            <consortium name="Genoscope - CEA"/>
            <person name="William W."/>
        </authorList>
    </citation>
    <scope>NUCLEOTIDE SEQUENCE [LARGE SCALE GENOMIC DNA]</scope>
</reference>
<dbReference type="EMBL" id="CAXITT010000018">
    <property type="protein sequence ID" value="CAL1527467.1"/>
    <property type="molecule type" value="Genomic_DNA"/>
</dbReference>
<evidence type="ECO:0000256" key="1">
    <source>
        <dbReference type="SAM" id="MobiDB-lite"/>
    </source>
</evidence>
<feature type="region of interest" description="Disordered" evidence="1">
    <location>
        <begin position="70"/>
        <end position="89"/>
    </location>
</feature>
<evidence type="ECO:0000313" key="4">
    <source>
        <dbReference type="Proteomes" id="UP001497497"/>
    </source>
</evidence>
<feature type="signal peptide" evidence="2">
    <location>
        <begin position="1"/>
        <end position="25"/>
    </location>
</feature>
<dbReference type="AlphaFoldDB" id="A0AAV2H3U2"/>
<protein>
    <submittedName>
        <fullName evidence="3">Uncharacterized protein</fullName>
    </submittedName>
</protein>
<gene>
    <name evidence="3" type="ORF">GSLYS_00001644001</name>
</gene>
<feature type="compositionally biased region" description="Polar residues" evidence="1">
    <location>
        <begin position="78"/>
        <end position="89"/>
    </location>
</feature>
<sequence length="213" mass="23585">MTRVGLEGLAVTFLMVVMWSEYSTGRRYRTCDEGCCVHEYCAFHLICYPKIHCRFGCPDGKCIGREPPTADGVGSAGHSGSNLEETQTHLSAREAEVSDFVKGHYAHHDNRGINPVSRPQERPTHTNSRIIIPAMNRRLANTIPDEQIKDSGKDNPSGMCMPLPPCSVSEFCGMSHSCSFNFNLGYNTCQYNLDIGSTLCYDNKGNPNLKPMS</sequence>
<keyword evidence="2" id="KW-0732">Signal</keyword>
<name>A0AAV2H3U2_LYMST</name>
<proteinExistence type="predicted"/>
<evidence type="ECO:0000313" key="3">
    <source>
        <dbReference type="EMBL" id="CAL1527467.1"/>
    </source>
</evidence>
<keyword evidence="4" id="KW-1185">Reference proteome</keyword>
<dbReference type="Proteomes" id="UP001497497">
    <property type="component" value="Unassembled WGS sequence"/>
</dbReference>
<comment type="caution">
    <text evidence="3">The sequence shown here is derived from an EMBL/GenBank/DDBJ whole genome shotgun (WGS) entry which is preliminary data.</text>
</comment>